<feature type="signal peptide" evidence="1">
    <location>
        <begin position="1"/>
        <end position="15"/>
    </location>
</feature>
<dbReference type="EMBL" id="HBEA01016812">
    <property type="protein sequence ID" value="CAD8263318.1"/>
    <property type="molecule type" value="Transcribed_RNA"/>
</dbReference>
<protein>
    <submittedName>
        <fullName evidence="2">Uncharacterized protein</fullName>
    </submittedName>
</protein>
<dbReference type="PROSITE" id="PS51257">
    <property type="entry name" value="PROKAR_LIPOPROTEIN"/>
    <property type="match status" value="1"/>
</dbReference>
<organism evidence="2">
    <name type="scientific">Pinguiococcus pyrenoidosus</name>
    <dbReference type="NCBI Taxonomy" id="172671"/>
    <lineage>
        <taxon>Eukaryota</taxon>
        <taxon>Sar</taxon>
        <taxon>Stramenopiles</taxon>
        <taxon>Ochrophyta</taxon>
        <taxon>Pinguiophyceae</taxon>
        <taxon>Pinguiochrysidales</taxon>
        <taxon>Pinguiochrysidaceae</taxon>
        <taxon>Pinguiococcus</taxon>
    </lineage>
</organism>
<dbReference type="PANTHER" id="PTHR38564:SF1">
    <property type="match status" value="1"/>
</dbReference>
<dbReference type="AlphaFoldDB" id="A0A7R9UEN9"/>
<dbReference type="PANTHER" id="PTHR38564">
    <property type="entry name" value="SI:CH73-250A16.5-RELATED"/>
    <property type="match status" value="1"/>
</dbReference>
<keyword evidence="1" id="KW-0732">Signal</keyword>
<accession>A0A7R9UEN9</accession>
<name>A0A7R9UEN9_9STRA</name>
<proteinExistence type="predicted"/>
<evidence type="ECO:0000256" key="1">
    <source>
        <dbReference type="SAM" id="SignalP"/>
    </source>
</evidence>
<reference evidence="2" key="1">
    <citation type="submission" date="2021-01" db="EMBL/GenBank/DDBJ databases">
        <authorList>
            <person name="Corre E."/>
            <person name="Pelletier E."/>
            <person name="Niang G."/>
            <person name="Scheremetjew M."/>
            <person name="Finn R."/>
            <person name="Kale V."/>
            <person name="Holt S."/>
            <person name="Cochrane G."/>
            <person name="Meng A."/>
            <person name="Brown T."/>
            <person name="Cohen L."/>
        </authorList>
    </citation>
    <scope>NUCLEOTIDE SEQUENCE</scope>
    <source>
        <strain evidence="2">CCMP2078</strain>
    </source>
</reference>
<feature type="chain" id="PRO_5031226728" evidence="1">
    <location>
        <begin position="16"/>
        <end position="172"/>
    </location>
</feature>
<evidence type="ECO:0000313" key="2">
    <source>
        <dbReference type="EMBL" id="CAD8263318.1"/>
    </source>
</evidence>
<sequence length="172" mass="18549">MRVLPALMLVWSASACDKFCDFEDCGSCGNACCKLSYYVNGLSTEEVVKMLNKTLGAGGPDGHYAQVMTYEGTLGFADLRPFDKPVHFIGQAVHTTTGKARFNDTLDFTIAPTSTGSLVTAFSISQIAGAYCDSGQNFSNLQMLFASLGLDMFVRNADASCAMDSWYLHLTS</sequence>
<gene>
    <name evidence="2" type="ORF">PPYR1160_LOCUS12820</name>
</gene>